<accession>A0A3E1NRP7</accession>
<evidence type="ECO:0000313" key="3">
    <source>
        <dbReference type="Proteomes" id="UP000261284"/>
    </source>
</evidence>
<proteinExistence type="predicted"/>
<keyword evidence="3" id="KW-1185">Reference proteome</keyword>
<keyword evidence="1" id="KW-0472">Membrane</keyword>
<comment type="caution">
    <text evidence="2">The sequence shown here is derived from an EMBL/GenBank/DDBJ whole genome shotgun (WGS) entry which is preliminary data.</text>
</comment>
<gene>
    <name evidence="2" type="ORF">DXN05_01325</name>
</gene>
<feature type="transmembrane region" description="Helical" evidence="1">
    <location>
        <begin position="7"/>
        <end position="27"/>
    </location>
</feature>
<evidence type="ECO:0000313" key="2">
    <source>
        <dbReference type="EMBL" id="RFM30593.1"/>
    </source>
</evidence>
<sequence>MTKGKKIFWKVLAVLVVVLIVFCYFRFTWVFGDGTKAGTLNYFMRKGYVFKTYEGKIIQSGFKANVQSNEFEFSVTDEKVARILSENAGREIEVHYKEYFGALPWRGMQKTIVDSVIQIRSASGESVIKPR</sequence>
<dbReference type="Proteomes" id="UP000261284">
    <property type="component" value="Unassembled WGS sequence"/>
</dbReference>
<dbReference type="OrthoDB" id="9794557at2"/>
<evidence type="ECO:0008006" key="4">
    <source>
        <dbReference type="Google" id="ProtNLM"/>
    </source>
</evidence>
<organism evidence="2 3">
    <name type="scientific">Deminuibacter soli</name>
    <dbReference type="NCBI Taxonomy" id="2291815"/>
    <lineage>
        <taxon>Bacteria</taxon>
        <taxon>Pseudomonadati</taxon>
        <taxon>Bacteroidota</taxon>
        <taxon>Chitinophagia</taxon>
        <taxon>Chitinophagales</taxon>
        <taxon>Chitinophagaceae</taxon>
        <taxon>Deminuibacter</taxon>
    </lineage>
</organism>
<evidence type="ECO:0000256" key="1">
    <source>
        <dbReference type="SAM" id="Phobius"/>
    </source>
</evidence>
<dbReference type="RefSeq" id="WP_116846348.1">
    <property type="nucleotide sequence ID" value="NZ_QTJU01000001.1"/>
</dbReference>
<protein>
    <recommendedName>
        <fullName evidence="4">6-phosphogluconate dehydrogenase</fullName>
    </recommendedName>
</protein>
<keyword evidence="1" id="KW-0812">Transmembrane</keyword>
<name>A0A3E1NRP7_9BACT</name>
<dbReference type="AlphaFoldDB" id="A0A3E1NRP7"/>
<reference evidence="2 3" key="1">
    <citation type="submission" date="2018-08" db="EMBL/GenBank/DDBJ databases">
        <title>Chitinophagaceae sp. K23C18032701, a novel bacterium isolated from forest soil.</title>
        <authorList>
            <person name="Wang C."/>
        </authorList>
    </citation>
    <scope>NUCLEOTIDE SEQUENCE [LARGE SCALE GENOMIC DNA]</scope>
    <source>
        <strain evidence="2 3">K23C18032701</strain>
    </source>
</reference>
<keyword evidence="1" id="KW-1133">Transmembrane helix</keyword>
<dbReference type="EMBL" id="QTJU01000001">
    <property type="protein sequence ID" value="RFM30593.1"/>
    <property type="molecule type" value="Genomic_DNA"/>
</dbReference>